<gene>
    <name evidence="2" type="ORF">D915_008489</name>
</gene>
<keyword evidence="1" id="KW-0732">Signal</keyword>
<evidence type="ECO:0000256" key="1">
    <source>
        <dbReference type="SAM" id="SignalP"/>
    </source>
</evidence>
<protein>
    <submittedName>
        <fullName evidence="2">Uncharacterized protein</fullName>
    </submittedName>
</protein>
<dbReference type="EMBL" id="JXXN02004243">
    <property type="protein sequence ID" value="THD20754.1"/>
    <property type="molecule type" value="Genomic_DNA"/>
</dbReference>
<keyword evidence="3" id="KW-1185">Reference proteome</keyword>
<dbReference type="Proteomes" id="UP000230066">
    <property type="component" value="Unassembled WGS sequence"/>
</dbReference>
<accession>A0A4E0R344</accession>
<proteinExistence type="predicted"/>
<evidence type="ECO:0000313" key="2">
    <source>
        <dbReference type="EMBL" id="THD20754.1"/>
    </source>
</evidence>
<sequence>MSLKHPILLCCYYLHTVLISVTDPTQTPGIKNQRWPWCGTEPSSSLVFEMEVFSFTGSISQEHHLRLPGYVENRSVKI</sequence>
<reference evidence="2" key="1">
    <citation type="submission" date="2019-03" db="EMBL/GenBank/DDBJ databases">
        <title>Improved annotation for the trematode Fasciola hepatica.</title>
        <authorList>
            <person name="Choi Y.-J."/>
            <person name="Martin J."/>
            <person name="Mitreva M."/>
        </authorList>
    </citation>
    <scope>NUCLEOTIDE SEQUENCE [LARGE SCALE GENOMIC DNA]</scope>
</reference>
<feature type="chain" id="PRO_5020029874" evidence="1">
    <location>
        <begin position="20"/>
        <end position="78"/>
    </location>
</feature>
<name>A0A4E0R344_FASHE</name>
<dbReference type="AlphaFoldDB" id="A0A4E0R344"/>
<evidence type="ECO:0000313" key="3">
    <source>
        <dbReference type="Proteomes" id="UP000230066"/>
    </source>
</evidence>
<comment type="caution">
    <text evidence="2">The sequence shown here is derived from an EMBL/GenBank/DDBJ whole genome shotgun (WGS) entry which is preliminary data.</text>
</comment>
<feature type="signal peptide" evidence="1">
    <location>
        <begin position="1"/>
        <end position="19"/>
    </location>
</feature>
<organism evidence="2 3">
    <name type="scientific">Fasciola hepatica</name>
    <name type="common">Liver fluke</name>
    <dbReference type="NCBI Taxonomy" id="6192"/>
    <lineage>
        <taxon>Eukaryota</taxon>
        <taxon>Metazoa</taxon>
        <taxon>Spiralia</taxon>
        <taxon>Lophotrochozoa</taxon>
        <taxon>Platyhelminthes</taxon>
        <taxon>Trematoda</taxon>
        <taxon>Digenea</taxon>
        <taxon>Plagiorchiida</taxon>
        <taxon>Echinostomata</taxon>
        <taxon>Echinostomatoidea</taxon>
        <taxon>Fasciolidae</taxon>
        <taxon>Fasciola</taxon>
    </lineage>
</organism>